<accession>A0A8K0A7N5</accession>
<dbReference type="OrthoDB" id="10237537at2759"/>
<evidence type="ECO:0000256" key="1">
    <source>
        <dbReference type="SAM" id="MobiDB-lite"/>
    </source>
</evidence>
<keyword evidence="4" id="KW-1185">Reference proteome</keyword>
<gene>
    <name evidence="3" type="primary">Hypp4036</name>
    <name evidence="3" type="ORF">BLAG_LOCUS21718</name>
</gene>
<proteinExistence type="predicted"/>
<evidence type="ECO:0000313" key="4">
    <source>
        <dbReference type="Proteomes" id="UP000838412"/>
    </source>
</evidence>
<dbReference type="Proteomes" id="UP000838412">
    <property type="component" value="Chromosome 7"/>
</dbReference>
<feature type="domain" description="MADF" evidence="2">
    <location>
        <begin position="44"/>
        <end position="110"/>
    </location>
</feature>
<name>A0A8K0A7N5_BRALA</name>
<dbReference type="Pfam" id="PF10545">
    <property type="entry name" value="MADF_DNA_bdg"/>
    <property type="match status" value="1"/>
</dbReference>
<evidence type="ECO:0000313" key="3">
    <source>
        <dbReference type="EMBL" id="CAH1268942.1"/>
    </source>
</evidence>
<evidence type="ECO:0000259" key="2">
    <source>
        <dbReference type="Pfam" id="PF10545"/>
    </source>
</evidence>
<protein>
    <submittedName>
        <fullName evidence="3">Hypp4036 protein</fullName>
    </submittedName>
</protein>
<dbReference type="EMBL" id="OV696692">
    <property type="protein sequence ID" value="CAH1268942.1"/>
    <property type="molecule type" value="Genomic_DNA"/>
</dbReference>
<organism evidence="3 4">
    <name type="scientific">Branchiostoma lanceolatum</name>
    <name type="common">Common lancelet</name>
    <name type="synonym">Amphioxus lanceolatum</name>
    <dbReference type="NCBI Taxonomy" id="7740"/>
    <lineage>
        <taxon>Eukaryota</taxon>
        <taxon>Metazoa</taxon>
        <taxon>Chordata</taxon>
        <taxon>Cephalochordata</taxon>
        <taxon>Leptocardii</taxon>
        <taxon>Amphioxiformes</taxon>
        <taxon>Branchiostomatidae</taxon>
        <taxon>Branchiostoma</taxon>
    </lineage>
</organism>
<dbReference type="InterPro" id="IPR006578">
    <property type="entry name" value="MADF-dom"/>
</dbReference>
<feature type="compositionally biased region" description="Basic and acidic residues" evidence="1">
    <location>
        <begin position="9"/>
        <end position="22"/>
    </location>
</feature>
<dbReference type="AlphaFoldDB" id="A0A8K0A7N5"/>
<feature type="region of interest" description="Disordered" evidence="1">
    <location>
        <begin position="180"/>
        <end position="209"/>
    </location>
</feature>
<reference evidence="3" key="1">
    <citation type="submission" date="2022-01" db="EMBL/GenBank/DDBJ databases">
        <authorList>
            <person name="Braso-Vives M."/>
        </authorList>
    </citation>
    <scope>NUCLEOTIDE SEQUENCE</scope>
</reference>
<feature type="region of interest" description="Disordered" evidence="1">
    <location>
        <begin position="1"/>
        <end position="24"/>
    </location>
</feature>
<sequence>MAPRKTKKKQTEHVEKHVEEHAAAAVELEEPKEKPNLEDAIADFYEANKLFYDKGDPEYRNREEKRILLSTFCNDYGMGIKPEDITRRFKSQRTEYVKLKRTKRARSGSGRVSLTSLQRWKLERFQFPDPYCIDHVPKDLGSVPVTVDEGDENEVDDDGQVAGTSTDGVFRHWVGKWSPEASKSKYSNGPKEEGSHNFQLVRHPGQVLR</sequence>